<dbReference type="GO" id="GO:0003677">
    <property type="term" value="F:DNA binding"/>
    <property type="evidence" value="ECO:0007669"/>
    <property type="project" value="UniProtKB-KW"/>
</dbReference>
<dbReference type="Pfam" id="PF00376">
    <property type="entry name" value="MerR"/>
    <property type="match status" value="1"/>
</dbReference>
<gene>
    <name evidence="2" type="ORF">COV85_02480</name>
</gene>
<dbReference type="InterPro" id="IPR000551">
    <property type="entry name" value="MerR-type_HTH_dom"/>
</dbReference>
<keyword evidence="2" id="KW-0238">DNA-binding</keyword>
<proteinExistence type="predicted"/>
<protein>
    <submittedName>
        <fullName evidence="2">MerR family DNA-binding transcriptional regulator</fullName>
    </submittedName>
</protein>
<dbReference type="AlphaFoldDB" id="A0A2H0KSI8"/>
<comment type="caution">
    <text evidence="2">The sequence shown here is derived from an EMBL/GenBank/DDBJ whole genome shotgun (WGS) entry which is preliminary data.</text>
</comment>
<sequence length="70" mass="8573">MDKYIKIKMAAKLLHVTPLTLRNWDKAGKLRAYRHPINNYRVYRLDQIEEFLRRLEGSRIRKTVRKIDVY</sequence>
<dbReference type="EMBL" id="PCVN01000060">
    <property type="protein sequence ID" value="PIQ74374.1"/>
    <property type="molecule type" value="Genomic_DNA"/>
</dbReference>
<reference evidence="2 3" key="1">
    <citation type="submission" date="2017-09" db="EMBL/GenBank/DDBJ databases">
        <title>Depth-based differentiation of microbial function through sediment-hosted aquifers and enrichment of novel symbionts in the deep terrestrial subsurface.</title>
        <authorList>
            <person name="Probst A.J."/>
            <person name="Ladd B."/>
            <person name="Jarett J.K."/>
            <person name="Geller-Mcgrath D.E."/>
            <person name="Sieber C.M."/>
            <person name="Emerson J.B."/>
            <person name="Anantharaman K."/>
            <person name="Thomas B.C."/>
            <person name="Malmstrom R."/>
            <person name="Stieglmeier M."/>
            <person name="Klingl A."/>
            <person name="Woyke T."/>
            <person name="Ryan C.M."/>
            <person name="Banfield J.F."/>
        </authorList>
    </citation>
    <scope>NUCLEOTIDE SEQUENCE [LARGE SCALE GENOMIC DNA]</scope>
    <source>
        <strain evidence="2">CG11_big_fil_rev_8_21_14_0_20_44_10</strain>
    </source>
</reference>
<dbReference type="InterPro" id="IPR009061">
    <property type="entry name" value="DNA-bd_dom_put_sf"/>
</dbReference>
<feature type="domain" description="HTH merR-type" evidence="1">
    <location>
        <begin position="6"/>
        <end position="43"/>
    </location>
</feature>
<accession>A0A2H0KSI8</accession>
<evidence type="ECO:0000259" key="1">
    <source>
        <dbReference type="Pfam" id="PF00376"/>
    </source>
</evidence>
<dbReference type="Proteomes" id="UP000231550">
    <property type="component" value="Unassembled WGS sequence"/>
</dbReference>
<dbReference type="GO" id="GO:0006355">
    <property type="term" value="P:regulation of DNA-templated transcription"/>
    <property type="evidence" value="ECO:0007669"/>
    <property type="project" value="InterPro"/>
</dbReference>
<evidence type="ECO:0000313" key="2">
    <source>
        <dbReference type="EMBL" id="PIQ74374.1"/>
    </source>
</evidence>
<organism evidence="2 3">
    <name type="scientific">Candidatus Portnoybacteria bacterium CG11_big_fil_rev_8_21_14_0_20_44_10</name>
    <dbReference type="NCBI Taxonomy" id="1974818"/>
    <lineage>
        <taxon>Bacteria</taxon>
        <taxon>Candidatus Portnoyibacteriota</taxon>
    </lineage>
</organism>
<name>A0A2H0KSI8_9BACT</name>
<dbReference type="Gene3D" id="1.10.1660.10">
    <property type="match status" value="1"/>
</dbReference>
<evidence type="ECO:0000313" key="3">
    <source>
        <dbReference type="Proteomes" id="UP000231550"/>
    </source>
</evidence>
<dbReference type="SUPFAM" id="SSF46955">
    <property type="entry name" value="Putative DNA-binding domain"/>
    <property type="match status" value="1"/>
</dbReference>